<dbReference type="RefSeq" id="WP_035444328.1">
    <property type="nucleotide sequence ID" value="NZ_CABKOL010000106.1"/>
</dbReference>
<proteinExistence type="predicted"/>
<reference evidence="2 3" key="1">
    <citation type="submission" date="2019-12" db="EMBL/GenBank/DDBJ databases">
        <title>Lactobacillus hilgardii FLUB.</title>
        <authorList>
            <person name="Gustaw K."/>
        </authorList>
    </citation>
    <scope>NUCLEOTIDE SEQUENCE [LARGE SCALE GENOMIC DNA]</scope>
    <source>
        <strain evidence="2 3">FLUB</strain>
    </source>
</reference>
<gene>
    <name evidence="2" type="ORF">GQR93_03605</name>
</gene>
<dbReference type="EMBL" id="CP047121">
    <property type="protein sequence ID" value="QHB51365.1"/>
    <property type="molecule type" value="Genomic_DNA"/>
</dbReference>
<evidence type="ECO:0000256" key="1">
    <source>
        <dbReference type="SAM" id="SignalP"/>
    </source>
</evidence>
<organism evidence="2 3">
    <name type="scientific">Lentilactobacillus hilgardii</name>
    <name type="common">Lactobacillus hilgardii</name>
    <dbReference type="NCBI Taxonomy" id="1588"/>
    <lineage>
        <taxon>Bacteria</taxon>
        <taxon>Bacillati</taxon>
        <taxon>Bacillota</taxon>
        <taxon>Bacilli</taxon>
        <taxon>Lactobacillales</taxon>
        <taxon>Lactobacillaceae</taxon>
        <taxon>Lentilactobacillus</taxon>
    </lineage>
</organism>
<sequence>MKLKRFADCVAALCFIGIGVISNAQSVSAAGWRKGVPRSLCGNYKCKTHQHAYPHWGVMSIHANYISEMFQGDPQSFLTQVRYKAVGHYTYKLNGFAKSNTGNGHGDHETWIIRRSGKRINVRFNSYNAGQWYSRVH</sequence>
<dbReference type="AlphaFoldDB" id="A0A6P1E6R3"/>
<evidence type="ECO:0000313" key="3">
    <source>
        <dbReference type="Proteomes" id="UP000465035"/>
    </source>
</evidence>
<evidence type="ECO:0000313" key="2">
    <source>
        <dbReference type="EMBL" id="QHB51365.1"/>
    </source>
</evidence>
<keyword evidence="1" id="KW-0732">Signal</keyword>
<dbReference type="Proteomes" id="UP000465035">
    <property type="component" value="Chromosome"/>
</dbReference>
<feature type="chain" id="PRO_5026694883" evidence="1">
    <location>
        <begin position="30"/>
        <end position="137"/>
    </location>
</feature>
<name>A0A6P1E6R3_LENHI</name>
<protein>
    <submittedName>
        <fullName evidence="2">Uncharacterized protein</fullName>
    </submittedName>
</protein>
<dbReference type="GeneID" id="69057441"/>
<feature type="signal peptide" evidence="1">
    <location>
        <begin position="1"/>
        <end position="29"/>
    </location>
</feature>
<accession>A0A6P1E6R3</accession>